<evidence type="ECO:0000256" key="1">
    <source>
        <dbReference type="ARBA" id="ARBA00022723"/>
    </source>
</evidence>
<evidence type="ECO:0000256" key="2">
    <source>
        <dbReference type="ARBA" id="ARBA00022833"/>
    </source>
</evidence>
<dbReference type="GO" id="GO:0005667">
    <property type="term" value="C:transcription regulator complex"/>
    <property type="evidence" value="ECO:0007669"/>
    <property type="project" value="TreeGrafter"/>
</dbReference>
<feature type="domain" description="LIM zinc-binding" evidence="6">
    <location>
        <begin position="658"/>
        <end position="724"/>
    </location>
</feature>
<comment type="caution">
    <text evidence="7">The sequence shown here is derived from an EMBL/GenBank/DDBJ whole genome shotgun (WGS) entry which is preliminary data.</text>
</comment>
<dbReference type="GO" id="GO:0035331">
    <property type="term" value="P:negative regulation of hippo signaling"/>
    <property type="evidence" value="ECO:0007669"/>
    <property type="project" value="TreeGrafter"/>
</dbReference>
<feature type="compositionally biased region" description="Polar residues" evidence="5">
    <location>
        <begin position="422"/>
        <end position="431"/>
    </location>
</feature>
<sequence>MNAQNNNSSILIETSPIQLGRGSTEPTIKKELKREIAKQQCPFLSSETDNEKDGKQFISKDESDMLRDSILQINRPRINRPPWEIIEHSTIAQPVPNNNKESSFKKEDEEDSSKTGTTFLVRSSNSSTSGCSSNPQSGSCSPIVFNSGNFTTKTTTRNFTFTREGFENGFNEYPEENKINIPELVEKQQGVEEQRGKKEWAFATNEGSSSNVPTKIISASLIQNALLKNGATNSMVNTKQPQKLPQSSPTIATTSATTSHSTTSSTSSNSSSYSRSPIYSKNSPLKRKEFSESRRKILQDQKNEEEQQKILEKAKEAMRWQQQRAVDTVEEVSQLGQAALEQMAILVTDFVSKNVPSSSYVSLPTSLATSSTASSTRQESEINNGATARKSLNTGENQLNKQSQNHYSPKRQSLLNEHKQQQHPSPQNKLEQTTSPSQQFSKQKSPAPILDKNKLFESNNKTNTTTNNKTNTTNNTSTNLTTNKNTTNNSTTTNKTNSTTNSTTTNLKTNKTSTKITTNNKTNSTTNITNNLTTTNKTLTNSSQHSLKSLATSIIRYDDETREKEQREKQKIKTTTPQTSPGTLFSAQSPSGLLECKTCGKAITNVVLQALGASFHPACFRCQKCSRCLDGIPFTVEQNGEGVICMDDYERYFVTHCRACKKAINAVNEFGKIVRIVVEDREYHIQCYCCEGCGMQLSNEPQNKCYPIGEHLLCRRCHTLWRRMGALETDAAVSDL</sequence>
<dbReference type="SUPFAM" id="SSF57716">
    <property type="entry name" value="Glucocorticoid receptor-like (DNA-binding domain)"/>
    <property type="match status" value="2"/>
</dbReference>
<feature type="compositionally biased region" description="Polar residues" evidence="5">
    <location>
        <begin position="381"/>
        <end position="415"/>
    </location>
</feature>
<feature type="compositionally biased region" description="Polar residues" evidence="5">
    <location>
        <begin position="236"/>
        <end position="246"/>
    </location>
</feature>
<feature type="compositionally biased region" description="Basic and acidic residues" evidence="5">
    <location>
        <begin position="560"/>
        <end position="571"/>
    </location>
</feature>
<keyword evidence="3 4" id="KW-0440">LIM domain</keyword>
<evidence type="ECO:0000256" key="4">
    <source>
        <dbReference type="PROSITE-ProRule" id="PRU00125"/>
    </source>
</evidence>
<feature type="region of interest" description="Disordered" evidence="5">
    <location>
        <begin position="236"/>
        <end position="304"/>
    </location>
</feature>
<feature type="compositionally biased region" description="Low complexity" evidence="5">
    <location>
        <begin position="458"/>
        <end position="508"/>
    </location>
</feature>
<name>A0A6V7WVJ4_MELEN</name>
<dbReference type="GO" id="GO:0000932">
    <property type="term" value="C:P-body"/>
    <property type="evidence" value="ECO:0007669"/>
    <property type="project" value="TreeGrafter"/>
</dbReference>
<dbReference type="OrthoDB" id="25414at2759"/>
<feature type="compositionally biased region" description="Low complexity" evidence="5">
    <location>
        <begin position="362"/>
        <end position="376"/>
    </location>
</feature>
<dbReference type="GO" id="GO:0001666">
    <property type="term" value="P:response to hypoxia"/>
    <property type="evidence" value="ECO:0007669"/>
    <property type="project" value="TreeGrafter"/>
</dbReference>
<gene>
    <name evidence="7" type="ORF">MENT_LOCUS43836</name>
</gene>
<dbReference type="GO" id="GO:0046872">
    <property type="term" value="F:metal ion binding"/>
    <property type="evidence" value="ECO:0007669"/>
    <property type="project" value="UniProtKB-KW"/>
</dbReference>
<feature type="region of interest" description="Disordered" evidence="5">
    <location>
        <begin position="88"/>
        <end position="147"/>
    </location>
</feature>
<feature type="domain" description="LIM zinc-binding" evidence="6">
    <location>
        <begin position="594"/>
        <end position="655"/>
    </location>
</feature>
<feature type="compositionally biased region" description="Low complexity" evidence="5">
    <location>
        <begin position="247"/>
        <end position="283"/>
    </location>
</feature>
<evidence type="ECO:0000259" key="6">
    <source>
        <dbReference type="PROSITE" id="PS50023"/>
    </source>
</evidence>
<keyword evidence="1 4" id="KW-0479">Metal-binding</keyword>
<feature type="compositionally biased region" description="Low complexity" evidence="5">
    <location>
        <begin position="432"/>
        <end position="446"/>
    </location>
</feature>
<evidence type="ECO:0000256" key="5">
    <source>
        <dbReference type="SAM" id="MobiDB-lite"/>
    </source>
</evidence>
<dbReference type="GO" id="GO:0007010">
    <property type="term" value="P:cytoskeleton organization"/>
    <property type="evidence" value="ECO:0007669"/>
    <property type="project" value="TreeGrafter"/>
</dbReference>
<accession>A0A6V7WVJ4</accession>
<dbReference type="GO" id="GO:0005634">
    <property type="term" value="C:nucleus"/>
    <property type="evidence" value="ECO:0007669"/>
    <property type="project" value="TreeGrafter"/>
</dbReference>
<dbReference type="PROSITE" id="PS50023">
    <property type="entry name" value="LIM_DOMAIN_2"/>
    <property type="match status" value="2"/>
</dbReference>
<feature type="compositionally biased region" description="Basic and acidic residues" evidence="5">
    <location>
        <begin position="286"/>
        <end position="304"/>
    </location>
</feature>
<dbReference type="Pfam" id="PF00412">
    <property type="entry name" value="LIM"/>
    <property type="match status" value="2"/>
</dbReference>
<feature type="compositionally biased region" description="Polar residues" evidence="5">
    <location>
        <begin position="90"/>
        <end position="99"/>
    </location>
</feature>
<dbReference type="EMBL" id="CAJEWN010000848">
    <property type="protein sequence ID" value="CAD2191013.1"/>
    <property type="molecule type" value="Genomic_DNA"/>
</dbReference>
<feature type="compositionally biased region" description="Low complexity" evidence="5">
    <location>
        <begin position="123"/>
        <end position="147"/>
    </location>
</feature>
<dbReference type="GO" id="GO:0005912">
    <property type="term" value="C:adherens junction"/>
    <property type="evidence" value="ECO:0007669"/>
    <property type="project" value="TreeGrafter"/>
</dbReference>
<dbReference type="SMART" id="SM00132">
    <property type="entry name" value="LIM"/>
    <property type="match status" value="2"/>
</dbReference>
<dbReference type="InterPro" id="IPR047172">
    <property type="entry name" value="Ajuba-like"/>
</dbReference>
<dbReference type="PROSITE" id="PS00478">
    <property type="entry name" value="LIM_DOMAIN_1"/>
    <property type="match status" value="1"/>
</dbReference>
<reference evidence="7 8" key="1">
    <citation type="submission" date="2020-08" db="EMBL/GenBank/DDBJ databases">
        <authorList>
            <person name="Koutsovoulos G."/>
            <person name="Danchin GJ E."/>
        </authorList>
    </citation>
    <scope>NUCLEOTIDE SEQUENCE [LARGE SCALE GENOMIC DNA]</scope>
</reference>
<dbReference type="AlphaFoldDB" id="A0A6V7WVJ4"/>
<feature type="region of interest" description="Disordered" evidence="5">
    <location>
        <begin position="560"/>
        <end position="584"/>
    </location>
</feature>
<evidence type="ECO:0000256" key="3">
    <source>
        <dbReference type="ARBA" id="ARBA00023038"/>
    </source>
</evidence>
<keyword evidence="2 4" id="KW-0862">Zinc</keyword>
<protein>
    <recommendedName>
        <fullName evidence="6">LIM zinc-binding domain-containing protein</fullName>
    </recommendedName>
</protein>
<feature type="region of interest" description="Disordered" evidence="5">
    <location>
        <begin position="41"/>
        <end position="61"/>
    </location>
</feature>
<dbReference type="Gene3D" id="2.10.110.10">
    <property type="entry name" value="Cysteine Rich Protein"/>
    <property type="match status" value="2"/>
</dbReference>
<dbReference type="PANTHER" id="PTHR24219:SF4">
    <property type="entry name" value="LIM DOMAIN-CONTAINING PROTEIN JUB"/>
    <property type="match status" value="1"/>
</dbReference>
<dbReference type="Proteomes" id="UP000580250">
    <property type="component" value="Unassembled WGS sequence"/>
</dbReference>
<evidence type="ECO:0000313" key="7">
    <source>
        <dbReference type="EMBL" id="CAD2191013.1"/>
    </source>
</evidence>
<feature type="compositionally biased region" description="Basic and acidic residues" evidence="5">
    <location>
        <begin position="49"/>
        <end position="61"/>
    </location>
</feature>
<dbReference type="InterPro" id="IPR001781">
    <property type="entry name" value="Znf_LIM"/>
</dbReference>
<organism evidence="7 8">
    <name type="scientific">Meloidogyne enterolobii</name>
    <name type="common">Root-knot nematode worm</name>
    <name type="synonym">Meloidogyne mayaguensis</name>
    <dbReference type="NCBI Taxonomy" id="390850"/>
    <lineage>
        <taxon>Eukaryota</taxon>
        <taxon>Metazoa</taxon>
        <taxon>Ecdysozoa</taxon>
        <taxon>Nematoda</taxon>
        <taxon>Chromadorea</taxon>
        <taxon>Rhabditida</taxon>
        <taxon>Tylenchina</taxon>
        <taxon>Tylenchomorpha</taxon>
        <taxon>Tylenchoidea</taxon>
        <taxon>Meloidogynidae</taxon>
        <taxon>Meloidogyninae</taxon>
        <taxon>Meloidogyne</taxon>
    </lineage>
</organism>
<feature type="region of interest" description="Disordered" evidence="5">
    <location>
        <begin position="1"/>
        <end position="23"/>
    </location>
</feature>
<dbReference type="GO" id="GO:0003714">
    <property type="term" value="F:transcription corepressor activity"/>
    <property type="evidence" value="ECO:0007669"/>
    <property type="project" value="TreeGrafter"/>
</dbReference>
<proteinExistence type="predicted"/>
<feature type="compositionally biased region" description="Polar residues" evidence="5">
    <location>
        <begin position="1"/>
        <end position="17"/>
    </location>
</feature>
<feature type="region of interest" description="Disordered" evidence="5">
    <location>
        <begin position="358"/>
        <end position="508"/>
    </location>
</feature>
<evidence type="ECO:0000313" key="8">
    <source>
        <dbReference type="Proteomes" id="UP000580250"/>
    </source>
</evidence>
<dbReference type="PANTHER" id="PTHR24219">
    <property type="entry name" value="LIM DOMAIN-CONTAINING PROTEIN JUB"/>
    <property type="match status" value="1"/>
</dbReference>